<accession>I0AJ96</accession>
<keyword evidence="3" id="KW-1185">Reference proteome</keyword>
<feature type="transmembrane region" description="Helical" evidence="1">
    <location>
        <begin position="83"/>
        <end position="105"/>
    </location>
</feature>
<dbReference type="HOGENOM" id="CLU_1382497_0_0_10"/>
<proteinExistence type="predicted"/>
<dbReference type="STRING" id="945713.IALB_1343"/>
<protein>
    <submittedName>
        <fullName evidence="2">Uncharacterized protein</fullName>
    </submittedName>
</protein>
<dbReference type="AlphaFoldDB" id="I0AJ96"/>
<reference evidence="2 3" key="1">
    <citation type="journal article" date="2012" name="Front. Microbiol.">
        <title>Complete genome of Ignavibacterium album, a metabolically versatile, flagellated, facultative anaerobe from the phylum Chlorobi.</title>
        <authorList>
            <person name="Liu Z."/>
            <person name="Frigaard N.-U."/>
            <person name="Vogl K."/>
            <person name="Iino T."/>
            <person name="Ohkuma M."/>
            <person name="Overmann J."/>
            <person name="Bryant D.A."/>
        </authorList>
    </citation>
    <scope>NUCLEOTIDE SEQUENCE [LARGE SCALE GENOMIC DNA]</scope>
    <source>
        <strain evidence="3">DSM 19864 / JCM 16511 / NBRC 101810 / Mat9-16</strain>
    </source>
</reference>
<dbReference type="Proteomes" id="UP000007394">
    <property type="component" value="Chromosome"/>
</dbReference>
<sequence length="197" mass="23014">MRTNNKNTDLIIRYFDGELNESEKENLFKDLECDIELRKEFESIKKIYDLKKDVNNVQLDRKYLDSILTEFKAKIEKGSEKKLFNPAFASALAIVFIALTMLIFIPNESKDSINNFSDISDEELIQNLSQDYSGLIQEEKIDSLLNAELKTAPDKISYYVFNGDDITDLYKKNLINPEDENEIYTELIDKKFLLRLK</sequence>
<evidence type="ECO:0000313" key="2">
    <source>
        <dbReference type="EMBL" id="AFH49053.1"/>
    </source>
</evidence>
<dbReference type="RefSeq" id="WP_014560208.1">
    <property type="nucleotide sequence ID" value="NC_017464.1"/>
</dbReference>
<keyword evidence="1" id="KW-1133">Transmembrane helix</keyword>
<dbReference type="KEGG" id="ial:IALB_1343"/>
<organism evidence="2 3">
    <name type="scientific">Ignavibacterium album (strain DSM 19864 / JCM 16511 / NBRC 101810 / Mat9-16)</name>
    <dbReference type="NCBI Taxonomy" id="945713"/>
    <lineage>
        <taxon>Bacteria</taxon>
        <taxon>Pseudomonadati</taxon>
        <taxon>Ignavibacteriota</taxon>
        <taxon>Ignavibacteria</taxon>
        <taxon>Ignavibacteriales</taxon>
        <taxon>Ignavibacteriaceae</taxon>
        <taxon>Ignavibacterium</taxon>
    </lineage>
</organism>
<keyword evidence="1" id="KW-0812">Transmembrane</keyword>
<dbReference type="EMBL" id="CP003418">
    <property type="protein sequence ID" value="AFH49053.1"/>
    <property type="molecule type" value="Genomic_DNA"/>
</dbReference>
<gene>
    <name evidence="2" type="ordered locus">IALB_1343</name>
</gene>
<name>I0AJ96_IGNAJ</name>
<evidence type="ECO:0000313" key="3">
    <source>
        <dbReference type="Proteomes" id="UP000007394"/>
    </source>
</evidence>
<keyword evidence="1" id="KW-0472">Membrane</keyword>
<dbReference type="OrthoDB" id="1091348at2"/>
<evidence type="ECO:0000256" key="1">
    <source>
        <dbReference type="SAM" id="Phobius"/>
    </source>
</evidence>